<dbReference type="RefSeq" id="WP_134488009.1">
    <property type="nucleotide sequence ID" value="NZ_CP139089.1"/>
</dbReference>
<dbReference type="AlphaFoldDB" id="A0A4U8YXF3"/>
<dbReference type="KEGG" id="mtun:MTUNDRAET4_1248"/>
<dbReference type="Pfam" id="PF03776">
    <property type="entry name" value="MinE"/>
    <property type="match status" value="1"/>
</dbReference>
<dbReference type="HAMAP" id="MF_00262">
    <property type="entry name" value="MinE"/>
    <property type="match status" value="1"/>
</dbReference>
<sequence length="111" mass="12102">MNIISFFKRPTTAPVAKDRLKLLLAHERAAVGASDVIALLREEIIAVIAKHFPVESDAITVRMESGDAISTLEVEVEIPTPLCVNVKTNAEEAKKKAELQKLKPVEVTVEG</sequence>
<dbReference type="SUPFAM" id="SSF55229">
    <property type="entry name" value="Cell division protein MinE topological specificity domain"/>
    <property type="match status" value="1"/>
</dbReference>
<keyword evidence="4" id="KW-0131">Cell cycle</keyword>
<organism evidence="5 6">
    <name type="scientific">Methylocella tundrae</name>
    <dbReference type="NCBI Taxonomy" id="227605"/>
    <lineage>
        <taxon>Bacteria</taxon>
        <taxon>Pseudomonadati</taxon>
        <taxon>Pseudomonadota</taxon>
        <taxon>Alphaproteobacteria</taxon>
        <taxon>Hyphomicrobiales</taxon>
        <taxon>Beijerinckiaceae</taxon>
        <taxon>Methylocella</taxon>
    </lineage>
</organism>
<dbReference type="NCBIfam" id="NF001422">
    <property type="entry name" value="PRK00296.1"/>
    <property type="match status" value="1"/>
</dbReference>
<reference evidence="5 6" key="1">
    <citation type="submission" date="2019-03" db="EMBL/GenBank/DDBJ databases">
        <authorList>
            <person name="Kox A.R. M."/>
        </authorList>
    </citation>
    <scope>NUCLEOTIDE SEQUENCE [LARGE SCALE GENOMIC DNA]</scope>
    <source>
        <strain evidence="5">MTUNDRAET4 annotated genome</strain>
    </source>
</reference>
<keyword evidence="4 5" id="KW-0132">Cell division</keyword>
<evidence type="ECO:0000256" key="1">
    <source>
        <dbReference type="ARBA" id="ARBA00008168"/>
    </source>
</evidence>
<evidence type="ECO:0000313" key="5">
    <source>
        <dbReference type="EMBL" id="VFU08141.1"/>
    </source>
</evidence>
<name>A0A4U8YXF3_METTU</name>
<dbReference type="InterPro" id="IPR005527">
    <property type="entry name" value="MinE"/>
</dbReference>
<dbReference type="OrthoDB" id="9802655at2"/>
<dbReference type="GO" id="GO:0032955">
    <property type="term" value="P:regulation of division septum assembly"/>
    <property type="evidence" value="ECO:0007669"/>
    <property type="project" value="InterPro"/>
</dbReference>
<accession>A0A4U8YXF3</accession>
<dbReference type="EMBL" id="LR536450">
    <property type="protein sequence ID" value="VFU08141.1"/>
    <property type="molecule type" value="Genomic_DNA"/>
</dbReference>
<evidence type="ECO:0000256" key="4">
    <source>
        <dbReference type="HAMAP-Rule" id="MF_00262"/>
    </source>
</evidence>
<evidence type="ECO:0000256" key="2">
    <source>
        <dbReference type="ARBA" id="ARBA00020112"/>
    </source>
</evidence>
<comment type="function">
    <text evidence="3 4">Prevents the cell division inhibition by proteins MinC and MinD at internal division sites while permitting inhibition at polar sites. This ensures cell division at the proper site by restricting the formation of a division septum at the midpoint of the long axis of the cell.</text>
</comment>
<evidence type="ECO:0000256" key="3">
    <source>
        <dbReference type="ARBA" id="ARBA00025265"/>
    </source>
</evidence>
<evidence type="ECO:0000313" key="6">
    <source>
        <dbReference type="Proteomes" id="UP000294360"/>
    </source>
</evidence>
<gene>
    <name evidence="4 5" type="primary">minE</name>
    <name evidence="5" type="ORF">MTUNDRAET4_1248</name>
</gene>
<dbReference type="GO" id="GO:0051301">
    <property type="term" value="P:cell division"/>
    <property type="evidence" value="ECO:0007669"/>
    <property type="project" value="UniProtKB-KW"/>
</dbReference>
<dbReference type="InterPro" id="IPR036707">
    <property type="entry name" value="MinE_sf"/>
</dbReference>
<comment type="similarity">
    <text evidence="1 4">Belongs to the MinE family.</text>
</comment>
<proteinExistence type="inferred from homology"/>
<dbReference type="NCBIfam" id="TIGR01215">
    <property type="entry name" value="minE"/>
    <property type="match status" value="1"/>
</dbReference>
<dbReference type="Gene3D" id="3.30.1070.10">
    <property type="entry name" value="Cell division topological specificity factor MinE"/>
    <property type="match status" value="1"/>
</dbReference>
<dbReference type="Proteomes" id="UP000294360">
    <property type="component" value="Chromosome"/>
</dbReference>
<protein>
    <recommendedName>
        <fullName evidence="2 4">Cell division topological specificity factor</fullName>
    </recommendedName>
</protein>